<proteinExistence type="predicted"/>
<accession>A0A915E5U8</accession>
<dbReference type="PANTHER" id="PTHR13723">
    <property type="entry name" value="ADAMTS A DISINTEGRIN AND METALLOPROTEASE WITH THROMBOSPONDIN MOTIFS PROTEASE"/>
    <property type="match status" value="1"/>
</dbReference>
<dbReference type="AlphaFoldDB" id="A0A915E5U8"/>
<dbReference type="GO" id="GO:0030198">
    <property type="term" value="P:extracellular matrix organization"/>
    <property type="evidence" value="ECO:0007669"/>
    <property type="project" value="TreeGrafter"/>
</dbReference>
<dbReference type="Proteomes" id="UP000887574">
    <property type="component" value="Unplaced"/>
</dbReference>
<dbReference type="SMART" id="SM00209">
    <property type="entry name" value="TSP1"/>
    <property type="match status" value="1"/>
</dbReference>
<evidence type="ECO:0000313" key="4">
    <source>
        <dbReference type="WBParaSite" id="jg26800"/>
    </source>
</evidence>
<evidence type="ECO:0000256" key="2">
    <source>
        <dbReference type="ARBA" id="ARBA00022525"/>
    </source>
</evidence>
<dbReference type="GO" id="GO:0031012">
    <property type="term" value="C:extracellular matrix"/>
    <property type="evidence" value="ECO:0007669"/>
    <property type="project" value="TreeGrafter"/>
</dbReference>
<name>A0A915E5U8_9BILA</name>
<dbReference type="GO" id="GO:0005576">
    <property type="term" value="C:extracellular region"/>
    <property type="evidence" value="ECO:0007669"/>
    <property type="project" value="UniProtKB-SubCell"/>
</dbReference>
<dbReference type="PROSITE" id="PS50092">
    <property type="entry name" value="TSP1"/>
    <property type="match status" value="1"/>
</dbReference>
<dbReference type="Gene3D" id="2.20.100.10">
    <property type="entry name" value="Thrombospondin type-1 (TSP1) repeat"/>
    <property type="match status" value="1"/>
</dbReference>
<keyword evidence="2" id="KW-0964">Secreted</keyword>
<dbReference type="InterPro" id="IPR000884">
    <property type="entry name" value="TSP1_rpt"/>
</dbReference>
<organism evidence="3 4">
    <name type="scientific">Ditylenchus dipsaci</name>
    <dbReference type="NCBI Taxonomy" id="166011"/>
    <lineage>
        <taxon>Eukaryota</taxon>
        <taxon>Metazoa</taxon>
        <taxon>Ecdysozoa</taxon>
        <taxon>Nematoda</taxon>
        <taxon>Chromadorea</taxon>
        <taxon>Rhabditida</taxon>
        <taxon>Tylenchina</taxon>
        <taxon>Tylenchomorpha</taxon>
        <taxon>Sphaerularioidea</taxon>
        <taxon>Anguinidae</taxon>
        <taxon>Anguininae</taxon>
        <taxon>Ditylenchus</taxon>
    </lineage>
</organism>
<evidence type="ECO:0000313" key="3">
    <source>
        <dbReference type="Proteomes" id="UP000887574"/>
    </source>
</evidence>
<evidence type="ECO:0000256" key="1">
    <source>
        <dbReference type="ARBA" id="ARBA00004613"/>
    </source>
</evidence>
<dbReference type="InterPro" id="IPR050439">
    <property type="entry name" value="ADAMTS_ADAMTS-like"/>
</dbReference>
<keyword evidence="3" id="KW-1185">Reference proteome</keyword>
<dbReference type="GO" id="GO:0004222">
    <property type="term" value="F:metalloendopeptidase activity"/>
    <property type="evidence" value="ECO:0007669"/>
    <property type="project" value="TreeGrafter"/>
</dbReference>
<sequence length="181" mass="21056">MANTLKPHRYSACKLQPGCINPLRLPSDIFLMTLRWSLWLLILHLLIYQSTAPHTNSRRKNWKTVVRQQRHRKEAKVNQVIDVLHDKGTDGIEAQENYYSLGWAKWSEWSSCSKSCSNEGVQYQLRRCLDTYCSGPPARHRLCRTEDCPQNSSQCKVMQKSNVHCEQALYGALPERWTHLS</sequence>
<dbReference type="InterPro" id="IPR036383">
    <property type="entry name" value="TSP1_rpt_sf"/>
</dbReference>
<comment type="subcellular location">
    <subcellularLocation>
        <location evidence="1">Secreted</location>
    </subcellularLocation>
</comment>
<dbReference type="SUPFAM" id="SSF82895">
    <property type="entry name" value="TSP-1 type 1 repeat"/>
    <property type="match status" value="1"/>
</dbReference>
<protein>
    <submittedName>
        <fullName evidence="4">Uncharacterized protein</fullName>
    </submittedName>
</protein>
<dbReference type="PANTHER" id="PTHR13723:SF281">
    <property type="entry name" value="PAPILIN"/>
    <property type="match status" value="1"/>
</dbReference>
<dbReference type="GO" id="GO:0006508">
    <property type="term" value="P:proteolysis"/>
    <property type="evidence" value="ECO:0007669"/>
    <property type="project" value="TreeGrafter"/>
</dbReference>
<reference evidence="4" key="1">
    <citation type="submission" date="2022-11" db="UniProtKB">
        <authorList>
            <consortium name="WormBaseParasite"/>
        </authorList>
    </citation>
    <scope>IDENTIFICATION</scope>
</reference>
<dbReference type="WBParaSite" id="jg26800">
    <property type="protein sequence ID" value="jg26800"/>
    <property type="gene ID" value="jg26800"/>
</dbReference>